<dbReference type="AlphaFoldDB" id="A0A5D0MFU1"/>
<protein>
    <submittedName>
        <fullName evidence="2">Uncharacterized protein</fullName>
    </submittedName>
</protein>
<organism evidence="2 3">
    <name type="scientific">Candidatus Mcinerneyibacterium aminivorans</name>
    <dbReference type="NCBI Taxonomy" id="2703815"/>
    <lineage>
        <taxon>Bacteria</taxon>
        <taxon>Candidatus Macinerneyibacteriota</taxon>
        <taxon>Candidatus Mcinerneyibacteria</taxon>
        <taxon>Candidatus Mcinerneyibacteriales</taxon>
        <taxon>Candidatus Mcinerneyibacteriaceae</taxon>
        <taxon>Candidatus Mcinerneyibacterium</taxon>
    </lineage>
</organism>
<evidence type="ECO:0000313" key="3">
    <source>
        <dbReference type="Proteomes" id="UP000324143"/>
    </source>
</evidence>
<keyword evidence="3" id="KW-1185">Reference proteome</keyword>
<comment type="caution">
    <text evidence="2">The sequence shown here is derived from an EMBL/GenBank/DDBJ whole genome shotgun (WGS) entry which is preliminary data.</text>
</comment>
<accession>A0A5D0MFU1</accession>
<evidence type="ECO:0000256" key="1">
    <source>
        <dbReference type="SAM" id="Phobius"/>
    </source>
</evidence>
<name>A0A5D0MFU1_9BACT</name>
<evidence type="ECO:0000313" key="2">
    <source>
        <dbReference type="EMBL" id="TYB31282.1"/>
    </source>
</evidence>
<keyword evidence="1" id="KW-1133">Transmembrane helix</keyword>
<sequence length="151" mass="17555">MFKSDSRFSVSKKYYNLFTDLNSNVFPSHSSIFILCVLLGYNYGTRKSLESTKQLFRVASLNPEEVLVLKSLSIEEENCDYSLLSDNSIEDKIINMLEEYANSGMEIFIEEFLNNYIKQSNGEYYLDFTKKNELSKIVLGYIMDKVEEEPI</sequence>
<dbReference type="EMBL" id="VSIX01000042">
    <property type="protein sequence ID" value="TYB31282.1"/>
    <property type="molecule type" value="Genomic_DNA"/>
</dbReference>
<reference evidence="2" key="1">
    <citation type="submission" date="2019-08" db="EMBL/GenBank/DDBJ databases">
        <title>Genomic characterization of a novel candidate phylum (ARYD3) from a high temperature, high salinity tertiary oil reservoir in north central Oklahoma, USA.</title>
        <authorList>
            <person name="Youssef N.H."/>
            <person name="Yadav A."/>
            <person name="Elshahed M.S."/>
        </authorList>
    </citation>
    <scope>NUCLEOTIDE SEQUENCE [LARGE SCALE GENOMIC DNA]</scope>
    <source>
        <strain evidence="2">ARYD3</strain>
    </source>
</reference>
<gene>
    <name evidence="2" type="ORF">FXF47_04945</name>
</gene>
<proteinExistence type="predicted"/>
<dbReference type="Proteomes" id="UP000324143">
    <property type="component" value="Unassembled WGS sequence"/>
</dbReference>
<keyword evidence="1" id="KW-0812">Transmembrane</keyword>
<feature type="transmembrane region" description="Helical" evidence="1">
    <location>
        <begin position="25"/>
        <end position="44"/>
    </location>
</feature>
<keyword evidence="1" id="KW-0472">Membrane</keyword>